<evidence type="ECO:0000313" key="2">
    <source>
        <dbReference type="EMBL" id="CAF4610650.1"/>
    </source>
</evidence>
<reference evidence="4" key="1">
    <citation type="submission" date="2021-02" db="EMBL/GenBank/DDBJ databases">
        <authorList>
            <person name="Nowell W R."/>
        </authorList>
    </citation>
    <scope>NUCLEOTIDE SEQUENCE</scope>
</reference>
<dbReference type="EMBL" id="CAJOBJ010125143">
    <property type="protein sequence ID" value="CAF4695730.1"/>
    <property type="molecule type" value="Genomic_DNA"/>
</dbReference>
<organism evidence="4 5">
    <name type="scientific">Rotaria magnacalcarata</name>
    <dbReference type="NCBI Taxonomy" id="392030"/>
    <lineage>
        <taxon>Eukaryota</taxon>
        <taxon>Metazoa</taxon>
        <taxon>Spiralia</taxon>
        <taxon>Gnathifera</taxon>
        <taxon>Rotifera</taxon>
        <taxon>Eurotatoria</taxon>
        <taxon>Bdelloidea</taxon>
        <taxon>Philodinida</taxon>
        <taxon>Philodinidae</taxon>
        <taxon>Rotaria</taxon>
    </lineage>
</organism>
<feature type="compositionally biased region" description="Polar residues" evidence="1">
    <location>
        <begin position="51"/>
        <end position="71"/>
    </location>
</feature>
<dbReference type="AlphaFoldDB" id="A0A8S3ATA7"/>
<evidence type="ECO:0000313" key="3">
    <source>
        <dbReference type="EMBL" id="CAF4695730.1"/>
    </source>
</evidence>
<protein>
    <submittedName>
        <fullName evidence="4">Uncharacterized protein</fullName>
    </submittedName>
</protein>
<comment type="caution">
    <text evidence="4">The sequence shown here is derived from an EMBL/GenBank/DDBJ whole genome shotgun (WGS) entry which is preliminary data.</text>
</comment>
<sequence length="80" mass="8175">TLQSPRALSPPSSGATANAANLNSPTSTNTTDTLVDIKASASLPVSPIASIHNNNNPSESSNDHTVVTATCSPPRCRSYP</sequence>
<evidence type="ECO:0000313" key="5">
    <source>
        <dbReference type="Proteomes" id="UP000681967"/>
    </source>
</evidence>
<evidence type="ECO:0000313" key="4">
    <source>
        <dbReference type="EMBL" id="CAF4750343.1"/>
    </source>
</evidence>
<dbReference type="Proteomes" id="UP000676336">
    <property type="component" value="Unassembled WGS sequence"/>
</dbReference>
<dbReference type="Proteomes" id="UP000681967">
    <property type="component" value="Unassembled WGS sequence"/>
</dbReference>
<gene>
    <name evidence="4" type="ORF">BYL167_LOCUS46076</name>
    <name evidence="3" type="ORF">GIL414_LOCUS42860</name>
    <name evidence="2" type="ORF">SMN809_LOCUS39461</name>
</gene>
<dbReference type="EMBL" id="CAJOBI010106050">
    <property type="protein sequence ID" value="CAF4610650.1"/>
    <property type="molecule type" value="Genomic_DNA"/>
</dbReference>
<dbReference type="EMBL" id="CAJOBH010129487">
    <property type="protein sequence ID" value="CAF4750343.1"/>
    <property type="molecule type" value="Genomic_DNA"/>
</dbReference>
<proteinExistence type="predicted"/>
<dbReference type="Proteomes" id="UP000681720">
    <property type="component" value="Unassembled WGS sequence"/>
</dbReference>
<accession>A0A8S3ATA7</accession>
<feature type="non-terminal residue" evidence="4">
    <location>
        <position position="80"/>
    </location>
</feature>
<name>A0A8S3ATA7_9BILA</name>
<feature type="compositionally biased region" description="Polar residues" evidence="1">
    <location>
        <begin position="1"/>
        <end position="33"/>
    </location>
</feature>
<feature type="non-terminal residue" evidence="4">
    <location>
        <position position="1"/>
    </location>
</feature>
<evidence type="ECO:0000256" key="1">
    <source>
        <dbReference type="SAM" id="MobiDB-lite"/>
    </source>
</evidence>
<feature type="region of interest" description="Disordered" evidence="1">
    <location>
        <begin position="1"/>
        <end position="80"/>
    </location>
</feature>